<evidence type="ECO:0000313" key="2">
    <source>
        <dbReference type="Proteomes" id="UP001595952"/>
    </source>
</evidence>
<keyword evidence="2" id="KW-1185">Reference proteome</keyword>
<proteinExistence type="predicted"/>
<protein>
    <submittedName>
        <fullName evidence="1">DUF2384 domain-containing protein</fullName>
    </submittedName>
</protein>
<comment type="caution">
    <text evidence="1">The sequence shown here is derived from an EMBL/GenBank/DDBJ whole genome shotgun (WGS) entry which is preliminary data.</text>
</comment>
<dbReference type="EMBL" id="JBHSEI010000002">
    <property type="protein sequence ID" value="MFC4637778.1"/>
    <property type="molecule type" value="Genomic_DNA"/>
</dbReference>
<accession>A0ABV9I781</accession>
<reference evidence="2" key="1">
    <citation type="journal article" date="2019" name="Int. J. Syst. Evol. Microbiol.">
        <title>The Global Catalogue of Microorganisms (GCM) 10K type strain sequencing project: providing services to taxonomists for standard genome sequencing and annotation.</title>
        <authorList>
            <consortium name="The Broad Institute Genomics Platform"/>
            <consortium name="The Broad Institute Genome Sequencing Center for Infectious Disease"/>
            <person name="Wu L."/>
            <person name="Ma J."/>
        </authorList>
    </citation>
    <scope>NUCLEOTIDE SEQUENCE [LARGE SCALE GENOMIC DNA]</scope>
    <source>
        <strain evidence="2">CCUG 55995</strain>
    </source>
</reference>
<sequence length="150" mass="16723">MPESRFPLSTQSRRQLETVIRLLTLWGLSHAQQAQVLGLTVRGLRRVLRGPPSPPLSWEQNDRLRLTADILAALLTLYSPDSVNGWFTRPNGRDPFHGQRPLTFVLEGGFPALLATHRLLSGDLSGQFSATPEARALARQLPQLPIELDE</sequence>
<dbReference type="Proteomes" id="UP001595952">
    <property type="component" value="Unassembled WGS sequence"/>
</dbReference>
<gene>
    <name evidence="1" type="ORF">ACFO0D_05430</name>
</gene>
<organism evidence="1 2">
    <name type="scientific">Deinococcus hohokamensis</name>
    <dbReference type="NCBI Taxonomy" id="309883"/>
    <lineage>
        <taxon>Bacteria</taxon>
        <taxon>Thermotogati</taxon>
        <taxon>Deinococcota</taxon>
        <taxon>Deinococci</taxon>
        <taxon>Deinococcales</taxon>
        <taxon>Deinococcaceae</taxon>
        <taxon>Deinococcus</taxon>
    </lineage>
</organism>
<dbReference type="RefSeq" id="WP_380060811.1">
    <property type="nucleotide sequence ID" value="NZ_JBHSEI010000002.1"/>
</dbReference>
<name>A0ABV9I781_9DEIO</name>
<evidence type="ECO:0000313" key="1">
    <source>
        <dbReference type="EMBL" id="MFC4637778.1"/>
    </source>
</evidence>